<name>A0A4Y7IZK8_PAPSO</name>
<keyword evidence="1" id="KW-0732">Signal</keyword>
<feature type="chain" id="PRO_5021369553" evidence="1">
    <location>
        <begin position="21"/>
        <end position="100"/>
    </location>
</feature>
<proteinExistence type="predicted"/>
<feature type="signal peptide" evidence="1">
    <location>
        <begin position="1"/>
        <end position="20"/>
    </location>
</feature>
<sequence>MKRVIGVAVVLLSLEAFVSSSMSSIVETLPYHYLGNNLRKAEELHRAKSWSPTCICQSGFHRVTVSLKLDSYPGWSLKTLLGMNVKLASKRCSWKFAGDK</sequence>
<evidence type="ECO:0000313" key="2">
    <source>
        <dbReference type="EMBL" id="RZC53230.1"/>
    </source>
</evidence>
<reference evidence="2 3" key="1">
    <citation type="journal article" date="2018" name="Science">
        <title>The opium poppy genome and morphinan production.</title>
        <authorList>
            <person name="Guo L."/>
            <person name="Winzer T."/>
            <person name="Yang X."/>
            <person name="Li Y."/>
            <person name="Ning Z."/>
            <person name="He Z."/>
            <person name="Teodor R."/>
            <person name="Lu Y."/>
            <person name="Bowser T.A."/>
            <person name="Graham I.A."/>
            <person name="Ye K."/>
        </authorList>
    </citation>
    <scope>NUCLEOTIDE SEQUENCE [LARGE SCALE GENOMIC DNA]</scope>
    <source>
        <strain evidence="3">cv. HN1</strain>
        <tissue evidence="2">Leaves</tissue>
    </source>
</reference>
<dbReference type="Proteomes" id="UP000316621">
    <property type="component" value="Chromosome 3"/>
</dbReference>
<evidence type="ECO:0000256" key="1">
    <source>
        <dbReference type="SAM" id="SignalP"/>
    </source>
</evidence>
<evidence type="ECO:0000313" key="3">
    <source>
        <dbReference type="Proteomes" id="UP000316621"/>
    </source>
</evidence>
<organism evidence="2 3">
    <name type="scientific">Papaver somniferum</name>
    <name type="common">Opium poppy</name>
    <dbReference type="NCBI Taxonomy" id="3469"/>
    <lineage>
        <taxon>Eukaryota</taxon>
        <taxon>Viridiplantae</taxon>
        <taxon>Streptophyta</taxon>
        <taxon>Embryophyta</taxon>
        <taxon>Tracheophyta</taxon>
        <taxon>Spermatophyta</taxon>
        <taxon>Magnoliopsida</taxon>
        <taxon>Ranunculales</taxon>
        <taxon>Papaveraceae</taxon>
        <taxon>Papaveroideae</taxon>
        <taxon>Papaver</taxon>
    </lineage>
</organism>
<gene>
    <name evidence="2" type="ORF">C5167_012082</name>
</gene>
<dbReference type="EMBL" id="CM010717">
    <property type="protein sequence ID" value="RZC53230.1"/>
    <property type="molecule type" value="Genomic_DNA"/>
</dbReference>
<dbReference type="AlphaFoldDB" id="A0A4Y7IZK8"/>
<keyword evidence="3" id="KW-1185">Reference proteome</keyword>
<protein>
    <submittedName>
        <fullName evidence="2">Uncharacterized protein</fullName>
    </submittedName>
</protein>
<accession>A0A4Y7IZK8</accession>
<dbReference type="Gramene" id="RZC53230">
    <property type="protein sequence ID" value="RZC53230"/>
    <property type="gene ID" value="C5167_012082"/>
</dbReference>